<sequence>MDALCGVLRTLATDSNKYRAKADRRRQRCTFRAVLHSVEGSECEEETVRFGLEVLYVDSWARRRVYAAFKDVLGSGMHHHLQVGRPAGPGGPAQAPPTSLGSPSPLSPQNNELLRDIFDLGPVLVLDAAALKACKLSRFEKVGTLGRPGSPPLCHPGRPSPPPGSPLSAPVPAPVQRRGLQSADQGAEPSAGQARGRPVRPGPPKRSPPPPLPPPVFLTGDSALVPARDCRFIFVMTKPKTDLGGRGWRPDHAASRPSAPALGHCGLPPPAPSQCGGQQEGRGLLSQASLPRDEPLPWGGGVTSGQMSQQVGRGGYLEWISVLIFKEY</sequence>
<gene>
    <name evidence="4" type="ORF">HJG60_006603</name>
</gene>
<evidence type="ECO:0000259" key="2">
    <source>
        <dbReference type="Pfam" id="PF04836"/>
    </source>
</evidence>
<protein>
    <submittedName>
        <fullName evidence="4">Interferon related developmental regulator 2</fullName>
    </submittedName>
</protein>
<dbReference type="Proteomes" id="UP000664940">
    <property type="component" value="Unassembled WGS sequence"/>
</dbReference>
<feature type="compositionally biased region" description="Pro residues" evidence="1">
    <location>
        <begin position="200"/>
        <end position="216"/>
    </location>
</feature>
<dbReference type="AlphaFoldDB" id="A0A833ZTB2"/>
<feature type="compositionally biased region" description="Low complexity" evidence="1">
    <location>
        <begin position="92"/>
        <end position="108"/>
    </location>
</feature>
<name>A0A833ZTB2_9CHIR</name>
<dbReference type="InterPro" id="IPR006921">
    <property type="entry name" value="Interferon-rel_develop_reg_C"/>
</dbReference>
<dbReference type="InterPro" id="IPR007701">
    <property type="entry name" value="Interferon-rel_develop_reg_N"/>
</dbReference>
<evidence type="ECO:0000259" key="3">
    <source>
        <dbReference type="Pfam" id="PF05004"/>
    </source>
</evidence>
<evidence type="ECO:0000313" key="4">
    <source>
        <dbReference type="EMBL" id="KAF6099504.1"/>
    </source>
</evidence>
<feature type="region of interest" description="Disordered" evidence="1">
    <location>
        <begin position="80"/>
        <end position="108"/>
    </location>
</feature>
<accession>A0A833ZTB2</accession>
<feature type="domain" description="Interferon-related developmental regulator C-terminal" evidence="2">
    <location>
        <begin position="111"/>
        <end position="142"/>
    </location>
</feature>
<dbReference type="Pfam" id="PF05004">
    <property type="entry name" value="IFRD"/>
    <property type="match status" value="1"/>
</dbReference>
<feature type="region of interest" description="Disordered" evidence="1">
    <location>
        <begin position="145"/>
        <end position="220"/>
    </location>
</feature>
<dbReference type="Pfam" id="PF04836">
    <property type="entry name" value="IFRD_C"/>
    <property type="match status" value="1"/>
</dbReference>
<dbReference type="PANTHER" id="PTHR12354:SF8">
    <property type="entry name" value="INTERFERON-RELATED DEVELOPMENTAL REGULATOR 2"/>
    <property type="match status" value="1"/>
</dbReference>
<feature type="compositionally biased region" description="Basic and acidic residues" evidence="1">
    <location>
        <begin position="241"/>
        <end position="254"/>
    </location>
</feature>
<dbReference type="EMBL" id="JABVXQ010000007">
    <property type="protein sequence ID" value="KAF6099504.1"/>
    <property type="molecule type" value="Genomic_DNA"/>
</dbReference>
<feature type="compositionally biased region" description="Pro residues" evidence="1">
    <location>
        <begin position="149"/>
        <end position="173"/>
    </location>
</feature>
<feature type="region of interest" description="Disordered" evidence="1">
    <location>
        <begin position="241"/>
        <end position="309"/>
    </location>
</feature>
<organism evidence="4 5">
    <name type="scientific">Phyllostomus discolor</name>
    <name type="common">pale spear-nosed bat</name>
    <dbReference type="NCBI Taxonomy" id="89673"/>
    <lineage>
        <taxon>Eukaryota</taxon>
        <taxon>Metazoa</taxon>
        <taxon>Chordata</taxon>
        <taxon>Craniata</taxon>
        <taxon>Vertebrata</taxon>
        <taxon>Euteleostomi</taxon>
        <taxon>Mammalia</taxon>
        <taxon>Eutheria</taxon>
        <taxon>Laurasiatheria</taxon>
        <taxon>Chiroptera</taxon>
        <taxon>Yangochiroptera</taxon>
        <taxon>Phyllostomidae</taxon>
        <taxon>Phyllostominae</taxon>
        <taxon>Phyllostomus</taxon>
    </lineage>
</organism>
<evidence type="ECO:0000256" key="1">
    <source>
        <dbReference type="SAM" id="MobiDB-lite"/>
    </source>
</evidence>
<feature type="domain" description="Interferon-related developmental regulator N-terminal" evidence="3">
    <location>
        <begin position="2"/>
        <end position="39"/>
    </location>
</feature>
<dbReference type="InterPro" id="IPR039777">
    <property type="entry name" value="IFRD"/>
</dbReference>
<reference evidence="4 5" key="1">
    <citation type="journal article" date="2020" name="Nature">
        <title>Six reference-quality genomes reveal evolution of bat adaptations.</title>
        <authorList>
            <person name="Jebb D."/>
            <person name="Huang Z."/>
            <person name="Pippel M."/>
            <person name="Hughes G.M."/>
            <person name="Lavrichenko K."/>
            <person name="Devanna P."/>
            <person name="Winkler S."/>
            <person name="Jermiin L.S."/>
            <person name="Skirmuntt E.C."/>
            <person name="Katzourakis A."/>
            <person name="Burkitt-Gray L."/>
            <person name="Ray D.A."/>
            <person name="Sullivan K.A.M."/>
            <person name="Roscito J.G."/>
            <person name="Kirilenko B.M."/>
            <person name="Davalos L.M."/>
            <person name="Corthals A.P."/>
            <person name="Power M.L."/>
            <person name="Jones G."/>
            <person name="Ransome R.D."/>
            <person name="Dechmann D.K.N."/>
            <person name="Locatelli A.G."/>
            <person name="Puechmaille S.J."/>
            <person name="Fedrigo O."/>
            <person name="Jarvis E.D."/>
            <person name="Hiller M."/>
            <person name="Vernes S.C."/>
            <person name="Myers E.W."/>
            <person name="Teeling E.C."/>
        </authorList>
    </citation>
    <scope>NUCLEOTIDE SEQUENCE [LARGE SCALE GENOMIC DNA]</scope>
    <source>
        <strain evidence="4">Bat1K_MPI-CBG_1</strain>
    </source>
</reference>
<comment type="caution">
    <text evidence="4">The sequence shown here is derived from an EMBL/GenBank/DDBJ whole genome shotgun (WGS) entry which is preliminary data.</text>
</comment>
<proteinExistence type="predicted"/>
<evidence type="ECO:0000313" key="5">
    <source>
        <dbReference type="Proteomes" id="UP000664940"/>
    </source>
</evidence>
<dbReference type="PANTHER" id="PTHR12354">
    <property type="entry name" value="INTERFERON-RELATED DEVELOPMENTAL REGULATOR"/>
    <property type="match status" value="1"/>
</dbReference>